<dbReference type="PROSITE" id="PS50023">
    <property type="entry name" value="LIM_DOMAIN_2"/>
    <property type="match status" value="1"/>
</dbReference>
<dbReference type="CDD" id="cd09447">
    <property type="entry name" value="LIM_LASP"/>
    <property type="match status" value="1"/>
</dbReference>
<dbReference type="SUPFAM" id="SSF50044">
    <property type="entry name" value="SH3-domain"/>
    <property type="match status" value="1"/>
</dbReference>
<name>A0A914I4F6_GLORO</name>
<evidence type="ECO:0000256" key="5">
    <source>
        <dbReference type="ARBA" id="ARBA00023038"/>
    </source>
</evidence>
<keyword evidence="2 6" id="KW-0479">Metal-binding</keyword>
<dbReference type="PANTHER" id="PTHR46218:SF4">
    <property type="entry name" value="LIM AND SH3 DOMAIN PROTEIN LASP"/>
    <property type="match status" value="1"/>
</dbReference>
<dbReference type="PRINTS" id="PR00452">
    <property type="entry name" value="SH3DOMAIN"/>
</dbReference>
<feature type="compositionally biased region" description="Basic and acidic residues" evidence="8">
    <location>
        <begin position="128"/>
        <end position="141"/>
    </location>
</feature>
<feature type="compositionally biased region" description="Low complexity" evidence="8">
    <location>
        <begin position="197"/>
        <end position="211"/>
    </location>
</feature>
<dbReference type="GO" id="GO:0051015">
    <property type="term" value="F:actin filament binding"/>
    <property type="evidence" value="ECO:0007669"/>
    <property type="project" value="TreeGrafter"/>
</dbReference>
<dbReference type="Proteomes" id="UP000887572">
    <property type="component" value="Unplaced"/>
</dbReference>
<dbReference type="AlphaFoldDB" id="A0A914I4F6"/>
<evidence type="ECO:0000313" key="11">
    <source>
        <dbReference type="Proteomes" id="UP000887572"/>
    </source>
</evidence>
<dbReference type="SMART" id="SM00227">
    <property type="entry name" value="NEBU"/>
    <property type="match status" value="2"/>
</dbReference>
<evidence type="ECO:0000256" key="4">
    <source>
        <dbReference type="ARBA" id="ARBA00022833"/>
    </source>
</evidence>
<dbReference type="SMART" id="SM00326">
    <property type="entry name" value="SH3"/>
    <property type="match status" value="1"/>
</dbReference>
<feature type="domain" description="LIM zinc-binding" evidence="10">
    <location>
        <begin position="6"/>
        <end position="66"/>
    </location>
</feature>
<dbReference type="InterPro" id="IPR051759">
    <property type="entry name" value="LIM-SH3_domain_protein"/>
</dbReference>
<dbReference type="InterPro" id="IPR001452">
    <property type="entry name" value="SH3_domain"/>
</dbReference>
<proteinExistence type="predicted"/>
<dbReference type="CDD" id="cd11789">
    <property type="entry name" value="SH3_Nebulin_family_C"/>
    <property type="match status" value="1"/>
</dbReference>
<keyword evidence="11" id="KW-1185">Reference proteome</keyword>
<dbReference type="PROSITE" id="PS51216">
    <property type="entry name" value="NEBULIN"/>
    <property type="match status" value="1"/>
</dbReference>
<dbReference type="Gene3D" id="2.30.30.40">
    <property type="entry name" value="SH3 Domains"/>
    <property type="match status" value="1"/>
</dbReference>
<keyword evidence="4 6" id="KW-0862">Zinc</keyword>
<dbReference type="GO" id="GO:0005737">
    <property type="term" value="C:cytoplasm"/>
    <property type="evidence" value="ECO:0007669"/>
    <property type="project" value="UniProtKB-ARBA"/>
</dbReference>
<dbReference type="Pfam" id="PF00880">
    <property type="entry name" value="Nebulin"/>
    <property type="match status" value="1"/>
</dbReference>
<evidence type="ECO:0000259" key="9">
    <source>
        <dbReference type="PROSITE" id="PS50002"/>
    </source>
</evidence>
<dbReference type="Pfam" id="PF00412">
    <property type="entry name" value="LIM"/>
    <property type="match status" value="1"/>
</dbReference>
<dbReference type="FunFam" id="2.30.30.40:FF:000007">
    <property type="entry name" value="nebulin isoform X1"/>
    <property type="match status" value="1"/>
</dbReference>
<dbReference type="GO" id="GO:0005925">
    <property type="term" value="C:focal adhesion"/>
    <property type="evidence" value="ECO:0007669"/>
    <property type="project" value="TreeGrafter"/>
</dbReference>
<evidence type="ECO:0000256" key="2">
    <source>
        <dbReference type="ARBA" id="ARBA00022723"/>
    </source>
</evidence>
<dbReference type="SUPFAM" id="SSF57716">
    <property type="entry name" value="Glucocorticoid receptor-like (DNA-binding domain)"/>
    <property type="match status" value="2"/>
</dbReference>
<dbReference type="Pfam" id="PF00018">
    <property type="entry name" value="SH3_1"/>
    <property type="match status" value="1"/>
</dbReference>
<evidence type="ECO:0000259" key="10">
    <source>
        <dbReference type="PROSITE" id="PS50023"/>
    </source>
</evidence>
<reference evidence="12" key="1">
    <citation type="submission" date="2022-11" db="UniProtKB">
        <authorList>
            <consortium name="WormBaseParasite"/>
        </authorList>
    </citation>
    <scope>IDENTIFICATION</scope>
</reference>
<dbReference type="GO" id="GO:0046872">
    <property type="term" value="F:metal ion binding"/>
    <property type="evidence" value="ECO:0007669"/>
    <property type="project" value="UniProtKB-KW"/>
</dbReference>
<dbReference type="Gene3D" id="2.10.110.10">
    <property type="entry name" value="Cysteine Rich Protein"/>
    <property type="match status" value="1"/>
</dbReference>
<evidence type="ECO:0000256" key="7">
    <source>
        <dbReference type="PROSITE-ProRule" id="PRU00192"/>
    </source>
</evidence>
<keyword evidence="3" id="KW-0677">Repeat</keyword>
<keyword evidence="1 7" id="KW-0728">SH3 domain</keyword>
<evidence type="ECO:0000256" key="1">
    <source>
        <dbReference type="ARBA" id="ARBA00022443"/>
    </source>
</evidence>
<dbReference type="FunFam" id="2.10.110.10:FF:000087">
    <property type="entry name" value="LIM zinc-binding domain-containing Nebulette"/>
    <property type="match status" value="1"/>
</dbReference>
<feature type="region of interest" description="Disordered" evidence="8">
    <location>
        <begin position="128"/>
        <end position="149"/>
    </location>
</feature>
<evidence type="ECO:0000256" key="6">
    <source>
        <dbReference type="PROSITE-ProRule" id="PRU00125"/>
    </source>
</evidence>
<organism evidence="11 12">
    <name type="scientific">Globodera rostochiensis</name>
    <name type="common">Golden nematode worm</name>
    <name type="synonym">Heterodera rostochiensis</name>
    <dbReference type="NCBI Taxonomy" id="31243"/>
    <lineage>
        <taxon>Eukaryota</taxon>
        <taxon>Metazoa</taxon>
        <taxon>Ecdysozoa</taxon>
        <taxon>Nematoda</taxon>
        <taxon>Chromadorea</taxon>
        <taxon>Rhabditida</taxon>
        <taxon>Tylenchina</taxon>
        <taxon>Tylenchomorpha</taxon>
        <taxon>Tylenchoidea</taxon>
        <taxon>Heteroderidae</taxon>
        <taxon>Heteroderinae</taxon>
        <taxon>Globodera</taxon>
    </lineage>
</organism>
<accession>A0A914I4F6</accession>
<dbReference type="PANTHER" id="PTHR46218">
    <property type="entry name" value="LASP"/>
    <property type="match status" value="1"/>
</dbReference>
<dbReference type="SMART" id="SM00132">
    <property type="entry name" value="LIM"/>
    <property type="match status" value="1"/>
</dbReference>
<evidence type="ECO:0000256" key="3">
    <source>
        <dbReference type="ARBA" id="ARBA00022737"/>
    </source>
</evidence>
<protein>
    <submittedName>
        <fullName evidence="12">Nebulin repeat protein</fullName>
    </submittedName>
</protein>
<dbReference type="InterPro" id="IPR000900">
    <property type="entry name" value="Nebulin_repeat"/>
</dbReference>
<dbReference type="InterPro" id="IPR001781">
    <property type="entry name" value="Znf_LIM"/>
</dbReference>
<dbReference type="WBParaSite" id="Gr19_v10_g7217.t1">
    <property type="protein sequence ID" value="Gr19_v10_g7217.t1"/>
    <property type="gene ID" value="Gr19_v10_g7217"/>
</dbReference>
<dbReference type="PROSITE" id="PS50002">
    <property type="entry name" value="SH3"/>
    <property type="match status" value="1"/>
</dbReference>
<dbReference type="InterPro" id="IPR036028">
    <property type="entry name" value="SH3-like_dom_sf"/>
</dbReference>
<sequence>MASTKCAREDCGKTVYPLEELKCLDKVWHKGCFKCTDCGMTLSMKSYKGYEKKPYCQAHYPKTVPSAVSETPEMELARKNTAYQSQVKYHEAYEKQMKGTKLEVADDPETKRHKANMMNQSLAHYHGELQKKEKQDSHRETAGSTPSAFSTGFAVCNSSSLDSLSSAMSNASSVVRTPPHNGSAYRHQQPPDSNYRNSSQQQHNNQQQQQQAYTYGQLFADKDSSPYSQRIAQQAHGTVIYSSDWGGKVDAGAEKPVGSIADYDPMAAEKQQKGGTAAGGAAVKVGAAKANGGGFTVKALYDYTAADKDEVSFKEGDVIVNCQKVDDGWMTGTVQRTLLWGMLPANYVEQVKQPMGQFKLK</sequence>
<feature type="region of interest" description="Disordered" evidence="8">
    <location>
        <begin position="170"/>
        <end position="211"/>
    </location>
</feature>
<keyword evidence="5 6" id="KW-0440">LIM domain</keyword>
<feature type="domain" description="SH3" evidence="9">
    <location>
        <begin position="292"/>
        <end position="353"/>
    </location>
</feature>
<evidence type="ECO:0000256" key="8">
    <source>
        <dbReference type="SAM" id="MobiDB-lite"/>
    </source>
</evidence>
<evidence type="ECO:0000313" key="12">
    <source>
        <dbReference type="WBParaSite" id="Gr19_v10_g7217.t1"/>
    </source>
</evidence>